<dbReference type="Proteomes" id="UP000218334">
    <property type="component" value="Unassembled WGS sequence"/>
</dbReference>
<evidence type="ECO:0000313" key="2">
    <source>
        <dbReference type="Proteomes" id="UP000218334"/>
    </source>
</evidence>
<gene>
    <name evidence="1" type="ORF">ARMSODRAFT_130324</name>
</gene>
<sequence length="121" mass="13556">MEDSSHRTARCVAILSEHYQDILPLLGSRQVRHSHYSLFDVPAVLLPTSKFILASRRIQPSDFERGRSCSGGTGHSTDRSWKLTHSSLSCLCPMNCTFAPSELNLENPFKRHASIKITVLC</sequence>
<organism evidence="1 2">
    <name type="scientific">Armillaria solidipes</name>
    <dbReference type="NCBI Taxonomy" id="1076256"/>
    <lineage>
        <taxon>Eukaryota</taxon>
        <taxon>Fungi</taxon>
        <taxon>Dikarya</taxon>
        <taxon>Basidiomycota</taxon>
        <taxon>Agaricomycotina</taxon>
        <taxon>Agaricomycetes</taxon>
        <taxon>Agaricomycetidae</taxon>
        <taxon>Agaricales</taxon>
        <taxon>Marasmiineae</taxon>
        <taxon>Physalacriaceae</taxon>
        <taxon>Armillaria</taxon>
    </lineage>
</organism>
<name>A0A2H3C254_9AGAR</name>
<dbReference type="EMBL" id="KZ293427">
    <property type="protein sequence ID" value="PBK70213.1"/>
    <property type="molecule type" value="Genomic_DNA"/>
</dbReference>
<accession>A0A2H3C254</accession>
<dbReference type="AlphaFoldDB" id="A0A2H3C254"/>
<reference evidence="2" key="1">
    <citation type="journal article" date="2017" name="Nat. Ecol. Evol.">
        <title>Genome expansion and lineage-specific genetic innovations in the forest pathogenic fungi Armillaria.</title>
        <authorList>
            <person name="Sipos G."/>
            <person name="Prasanna A.N."/>
            <person name="Walter M.C."/>
            <person name="O'Connor E."/>
            <person name="Balint B."/>
            <person name="Krizsan K."/>
            <person name="Kiss B."/>
            <person name="Hess J."/>
            <person name="Varga T."/>
            <person name="Slot J."/>
            <person name="Riley R."/>
            <person name="Boka B."/>
            <person name="Rigling D."/>
            <person name="Barry K."/>
            <person name="Lee J."/>
            <person name="Mihaltcheva S."/>
            <person name="LaButti K."/>
            <person name="Lipzen A."/>
            <person name="Waldron R."/>
            <person name="Moloney N.M."/>
            <person name="Sperisen C."/>
            <person name="Kredics L."/>
            <person name="Vagvoelgyi C."/>
            <person name="Patrignani A."/>
            <person name="Fitzpatrick D."/>
            <person name="Nagy I."/>
            <person name="Doyle S."/>
            <person name="Anderson J.B."/>
            <person name="Grigoriev I.V."/>
            <person name="Gueldener U."/>
            <person name="Muensterkoetter M."/>
            <person name="Nagy L.G."/>
        </authorList>
    </citation>
    <scope>NUCLEOTIDE SEQUENCE [LARGE SCALE GENOMIC DNA]</scope>
    <source>
        <strain evidence="2">28-4</strain>
    </source>
</reference>
<evidence type="ECO:0000313" key="1">
    <source>
        <dbReference type="EMBL" id="PBK70213.1"/>
    </source>
</evidence>
<keyword evidence="2" id="KW-1185">Reference proteome</keyword>
<protein>
    <submittedName>
        <fullName evidence="1">Uncharacterized protein</fullName>
    </submittedName>
</protein>
<proteinExistence type="predicted"/>